<gene>
    <name evidence="6" type="ORF">HNQ41_002417</name>
</gene>
<evidence type="ECO:0000256" key="2">
    <source>
        <dbReference type="ARBA" id="ARBA00022448"/>
    </source>
</evidence>
<keyword evidence="7" id="KW-1185">Reference proteome</keyword>
<dbReference type="PANTHER" id="PTHR42734">
    <property type="entry name" value="METAL TRANSPORT SYSTEM ATP-BINDING PROTEIN TM_0124-RELATED"/>
    <property type="match status" value="1"/>
</dbReference>
<dbReference type="InterPro" id="IPR003593">
    <property type="entry name" value="AAA+_ATPase"/>
</dbReference>
<dbReference type="InterPro" id="IPR017871">
    <property type="entry name" value="ABC_transporter-like_CS"/>
</dbReference>
<reference evidence="6 7" key="1">
    <citation type="submission" date="2020-08" db="EMBL/GenBank/DDBJ databases">
        <title>Genomic Encyclopedia of Type Strains, Phase IV (KMG-IV): sequencing the most valuable type-strain genomes for metagenomic binning, comparative biology and taxonomic classification.</title>
        <authorList>
            <person name="Goeker M."/>
        </authorList>
    </citation>
    <scope>NUCLEOTIDE SEQUENCE [LARGE SCALE GENOMIC DNA]</scope>
    <source>
        <strain evidence="6 7">DSM 24696</strain>
    </source>
</reference>
<dbReference type="GO" id="GO:0005524">
    <property type="term" value="F:ATP binding"/>
    <property type="evidence" value="ECO:0007669"/>
    <property type="project" value="UniProtKB-KW"/>
</dbReference>
<dbReference type="Gene3D" id="3.40.50.300">
    <property type="entry name" value="P-loop containing nucleotide triphosphate hydrolases"/>
    <property type="match status" value="1"/>
</dbReference>
<name>A0A840QSD1_9BACI</name>
<keyword evidence="4" id="KW-0067">ATP-binding</keyword>
<dbReference type="PROSITE" id="PS50893">
    <property type="entry name" value="ABC_TRANSPORTER_2"/>
    <property type="match status" value="1"/>
</dbReference>
<dbReference type="Proteomes" id="UP000551878">
    <property type="component" value="Unassembled WGS sequence"/>
</dbReference>
<dbReference type="InterPro" id="IPR003439">
    <property type="entry name" value="ABC_transporter-like_ATP-bd"/>
</dbReference>
<dbReference type="InterPro" id="IPR050153">
    <property type="entry name" value="Metal_Ion_Import_ABC"/>
</dbReference>
<sequence>MNSAVQVKNLSVSYYGHTALEDISFEASPKQLIGIIGPNGAGKSTLIKAIMGMVSKNDGEVTALGQSISKVRKRIAYVPQRSMIDFDFPVLVEDVVVMGSYPHLKWWKRPGKKEREIALDCLRQVGMLEYRKRQIGELSGGQQQRVFLARALAQDGDVFFLDEPFAGIDVSSENIIIDLLRKLRDEGKTIFVVHHDLSKVEEYFDSLMLLNKKLIGYGDKAKVFQPDLVSEAYNGNIAMLSDEGGKMVVTG</sequence>
<dbReference type="InterPro" id="IPR027417">
    <property type="entry name" value="P-loop_NTPase"/>
</dbReference>
<keyword evidence="3" id="KW-0547">Nucleotide-binding</keyword>
<comment type="caution">
    <text evidence="6">The sequence shown here is derived from an EMBL/GenBank/DDBJ whole genome shotgun (WGS) entry which is preliminary data.</text>
</comment>
<evidence type="ECO:0000313" key="6">
    <source>
        <dbReference type="EMBL" id="MBB5174223.1"/>
    </source>
</evidence>
<dbReference type="FunFam" id="3.40.50.300:FF:000134">
    <property type="entry name" value="Iron-enterobactin ABC transporter ATP-binding protein"/>
    <property type="match status" value="1"/>
</dbReference>
<evidence type="ECO:0000259" key="5">
    <source>
        <dbReference type="PROSITE" id="PS50893"/>
    </source>
</evidence>
<evidence type="ECO:0000313" key="7">
    <source>
        <dbReference type="Proteomes" id="UP000551878"/>
    </source>
</evidence>
<protein>
    <submittedName>
        <fullName evidence="6">ABC-type Mn2+/Zn2+ transport system ATPase subunit</fullName>
    </submittedName>
</protein>
<accession>A0A840QSD1</accession>
<dbReference type="CDD" id="cd03235">
    <property type="entry name" value="ABC_Metallic_Cations"/>
    <property type="match status" value="1"/>
</dbReference>
<dbReference type="SMART" id="SM00382">
    <property type="entry name" value="AAA"/>
    <property type="match status" value="1"/>
</dbReference>
<feature type="domain" description="ABC transporter" evidence="5">
    <location>
        <begin position="5"/>
        <end position="237"/>
    </location>
</feature>
<dbReference type="SUPFAM" id="SSF52540">
    <property type="entry name" value="P-loop containing nucleoside triphosphate hydrolases"/>
    <property type="match status" value="1"/>
</dbReference>
<dbReference type="EMBL" id="JACHHB010000011">
    <property type="protein sequence ID" value="MBB5174223.1"/>
    <property type="molecule type" value="Genomic_DNA"/>
</dbReference>
<proteinExistence type="inferred from homology"/>
<evidence type="ECO:0000256" key="4">
    <source>
        <dbReference type="ARBA" id="ARBA00022840"/>
    </source>
</evidence>
<dbReference type="PROSITE" id="PS00211">
    <property type="entry name" value="ABC_TRANSPORTER_1"/>
    <property type="match status" value="1"/>
</dbReference>
<organism evidence="6 7">
    <name type="scientific">Texcoconibacillus texcoconensis</name>
    <dbReference type="NCBI Taxonomy" id="1095777"/>
    <lineage>
        <taxon>Bacteria</taxon>
        <taxon>Bacillati</taxon>
        <taxon>Bacillota</taxon>
        <taxon>Bacilli</taxon>
        <taxon>Bacillales</taxon>
        <taxon>Bacillaceae</taxon>
        <taxon>Texcoconibacillus</taxon>
    </lineage>
</organism>
<keyword evidence="2" id="KW-0813">Transport</keyword>
<dbReference type="PANTHER" id="PTHR42734:SF5">
    <property type="entry name" value="IRON TRANSPORT SYSTEM ATP-BINDING PROTEIN HI_0361-RELATED"/>
    <property type="match status" value="1"/>
</dbReference>
<evidence type="ECO:0000256" key="3">
    <source>
        <dbReference type="ARBA" id="ARBA00022741"/>
    </source>
</evidence>
<dbReference type="GO" id="GO:0016887">
    <property type="term" value="F:ATP hydrolysis activity"/>
    <property type="evidence" value="ECO:0007669"/>
    <property type="project" value="InterPro"/>
</dbReference>
<dbReference type="Pfam" id="PF00005">
    <property type="entry name" value="ABC_tran"/>
    <property type="match status" value="1"/>
</dbReference>
<comment type="similarity">
    <text evidence="1">Belongs to the ABC transporter superfamily.</text>
</comment>
<dbReference type="AlphaFoldDB" id="A0A840QSD1"/>
<evidence type="ECO:0000256" key="1">
    <source>
        <dbReference type="ARBA" id="ARBA00005417"/>
    </source>
</evidence>
<dbReference type="RefSeq" id="WP_184664657.1">
    <property type="nucleotide sequence ID" value="NZ_JACHHB010000011.1"/>
</dbReference>